<protein>
    <submittedName>
        <fullName evidence="1">Uncharacterized protein</fullName>
    </submittedName>
</protein>
<accession>A0A7W7YB87</accession>
<evidence type="ECO:0000313" key="1">
    <source>
        <dbReference type="EMBL" id="MBB5032920.1"/>
    </source>
</evidence>
<organism evidence="1 2">
    <name type="scientific">Prosthecobacter vanneervenii</name>
    <dbReference type="NCBI Taxonomy" id="48466"/>
    <lineage>
        <taxon>Bacteria</taxon>
        <taxon>Pseudomonadati</taxon>
        <taxon>Verrucomicrobiota</taxon>
        <taxon>Verrucomicrobiia</taxon>
        <taxon>Verrucomicrobiales</taxon>
        <taxon>Verrucomicrobiaceae</taxon>
        <taxon>Prosthecobacter</taxon>
    </lineage>
</organism>
<sequence length="460" mass="53090">MNLILIVDTVQFYRDVFRSRLLEELLADESSRITLYCTFNLEATQKEFEHERVRIVALKRKKPTWFSSFLFSWAKDLWTVEQPESSFTQKRMIEALANKRKNLHFRLGIARMAMQMGITSQGIIRFMEHFGHDADFEKLIREVKPDAVVFANMIPSDLECLKEARRHKIPLILAVASWDNPTSKGPLTVIPDYTLVWSTEMTQEMAQCHGMPQDSMSVVGVIYFENYFSPEKLMTREEFCKQLGVAPETKIIQFATGDSAVIRCNQPFVRLLQRIIAEQPFEHPCHLLVRVSPKDIYTLYKEFEGLPHTTVQYPLGEGSAFGRHSWIPQADEDYERASTLKNTDVLLTSGSSIILDAACFDIPVVNLAYDCDLDLPPWLSVVRFFKYVHAQPVLQEDATWMVHNDEQLRTALAECVSHPEKRRKERRALLERAVTHTDGQTCRRWREAVAGYLAKGAPRR</sequence>
<dbReference type="RefSeq" id="WP_184339850.1">
    <property type="nucleotide sequence ID" value="NZ_JACHIG010000005.1"/>
</dbReference>
<dbReference type="Proteomes" id="UP000590740">
    <property type="component" value="Unassembled WGS sequence"/>
</dbReference>
<keyword evidence="2" id="KW-1185">Reference proteome</keyword>
<dbReference type="SUPFAM" id="SSF53756">
    <property type="entry name" value="UDP-Glycosyltransferase/glycogen phosphorylase"/>
    <property type="match status" value="1"/>
</dbReference>
<evidence type="ECO:0000313" key="2">
    <source>
        <dbReference type="Proteomes" id="UP000590740"/>
    </source>
</evidence>
<dbReference type="Gene3D" id="3.40.50.12580">
    <property type="match status" value="1"/>
</dbReference>
<proteinExistence type="predicted"/>
<dbReference type="EMBL" id="JACHIG010000005">
    <property type="protein sequence ID" value="MBB5032920.1"/>
    <property type="molecule type" value="Genomic_DNA"/>
</dbReference>
<dbReference type="AlphaFoldDB" id="A0A7W7YB87"/>
<gene>
    <name evidence="1" type="ORF">HNQ65_002503</name>
</gene>
<reference evidence="1 2" key="1">
    <citation type="submission" date="2020-08" db="EMBL/GenBank/DDBJ databases">
        <title>Genomic Encyclopedia of Type Strains, Phase IV (KMG-IV): sequencing the most valuable type-strain genomes for metagenomic binning, comparative biology and taxonomic classification.</title>
        <authorList>
            <person name="Goeker M."/>
        </authorList>
    </citation>
    <scope>NUCLEOTIDE SEQUENCE [LARGE SCALE GENOMIC DNA]</scope>
    <source>
        <strain evidence="1 2">DSM 12252</strain>
    </source>
</reference>
<name>A0A7W7YB87_9BACT</name>
<comment type="caution">
    <text evidence="1">The sequence shown here is derived from an EMBL/GenBank/DDBJ whole genome shotgun (WGS) entry which is preliminary data.</text>
</comment>
<dbReference type="InterPro" id="IPR043148">
    <property type="entry name" value="TagF_C"/>
</dbReference>